<dbReference type="InterPro" id="IPR002539">
    <property type="entry name" value="MaoC-like_dom"/>
</dbReference>
<comment type="similarity">
    <text evidence="1">Belongs to the enoyl-CoA hydratase/isomerase family.</text>
</comment>
<evidence type="ECO:0000313" key="4">
    <source>
        <dbReference type="Proteomes" id="UP000094243"/>
    </source>
</evidence>
<sequence length="156" mass="17299">MRHINGVPELKALVGQRLGESRWLTIDQKLIDSFADDTCDHNWIHVDPDKAGRTPFGGTIAHGFHSMALIGGLIQEIFFIDHIRMGLNYGVNKARFPQAVTVDSQVRLSVDLNDVVVAADDSADAHYHCVIEIADQTKPACVADIVFRYYPEASPQ</sequence>
<dbReference type="CDD" id="cd03450">
    <property type="entry name" value="NodN"/>
    <property type="match status" value="1"/>
</dbReference>
<name>A0A1E3R8A1_9MYCO</name>
<dbReference type="SUPFAM" id="SSF54637">
    <property type="entry name" value="Thioesterase/thiol ester dehydrase-isomerase"/>
    <property type="match status" value="1"/>
</dbReference>
<dbReference type="AlphaFoldDB" id="A0A1E3R8A1"/>
<dbReference type="Proteomes" id="UP000094243">
    <property type="component" value="Unassembled WGS sequence"/>
</dbReference>
<dbReference type="InterPro" id="IPR039375">
    <property type="entry name" value="NodN-like"/>
</dbReference>
<organism evidence="3 4">
    <name type="scientific">Mycolicibacterium holsaticum</name>
    <dbReference type="NCBI Taxonomy" id="152142"/>
    <lineage>
        <taxon>Bacteria</taxon>
        <taxon>Bacillati</taxon>
        <taxon>Actinomycetota</taxon>
        <taxon>Actinomycetes</taxon>
        <taxon>Mycobacteriales</taxon>
        <taxon>Mycobacteriaceae</taxon>
        <taxon>Mycolicibacterium</taxon>
    </lineage>
</organism>
<dbReference type="Gene3D" id="3.10.129.10">
    <property type="entry name" value="Hotdog Thioesterase"/>
    <property type="match status" value="1"/>
</dbReference>
<feature type="domain" description="MaoC-like" evidence="2">
    <location>
        <begin position="13"/>
        <end position="114"/>
    </location>
</feature>
<dbReference type="RefSeq" id="WP_069407131.1">
    <property type="nucleotide sequence ID" value="NZ_MIGZ01000156.1"/>
</dbReference>
<reference evidence="4" key="1">
    <citation type="submission" date="2016-09" db="EMBL/GenBank/DDBJ databases">
        <authorList>
            <person name="Greninger A.L."/>
            <person name="Jerome K.R."/>
            <person name="Mcnair B."/>
            <person name="Wallis C."/>
            <person name="Fang F."/>
        </authorList>
    </citation>
    <scope>NUCLEOTIDE SEQUENCE [LARGE SCALE GENOMIC DNA]</scope>
    <source>
        <strain evidence="4">M7</strain>
    </source>
</reference>
<gene>
    <name evidence="3" type="ORF">BHQ17_21605</name>
</gene>
<evidence type="ECO:0000256" key="1">
    <source>
        <dbReference type="ARBA" id="ARBA00005254"/>
    </source>
</evidence>
<dbReference type="EMBL" id="MIGZ01000156">
    <property type="protein sequence ID" value="ODQ86176.1"/>
    <property type="molecule type" value="Genomic_DNA"/>
</dbReference>
<accession>A0A1E3R8A1</accession>
<comment type="caution">
    <text evidence="3">The sequence shown here is derived from an EMBL/GenBank/DDBJ whole genome shotgun (WGS) entry which is preliminary data.</text>
</comment>
<protein>
    <submittedName>
        <fullName evidence="3">Enoyl-CoA hydratase</fullName>
    </submittedName>
</protein>
<dbReference type="Pfam" id="PF01575">
    <property type="entry name" value="MaoC_dehydratas"/>
    <property type="match status" value="1"/>
</dbReference>
<dbReference type="PANTHER" id="PTHR42993">
    <property type="entry name" value="MAOC-LIKE DEHYDRATASE DOMAIN-CONTAINING PROTEIN"/>
    <property type="match status" value="1"/>
</dbReference>
<dbReference type="InterPro" id="IPR029069">
    <property type="entry name" value="HotDog_dom_sf"/>
</dbReference>
<evidence type="ECO:0000313" key="3">
    <source>
        <dbReference type="EMBL" id="ODQ86176.1"/>
    </source>
</evidence>
<evidence type="ECO:0000259" key="2">
    <source>
        <dbReference type="Pfam" id="PF01575"/>
    </source>
</evidence>
<proteinExistence type="inferred from homology"/>
<dbReference type="OrthoDB" id="9801735at2"/>
<dbReference type="PANTHER" id="PTHR42993:SF1">
    <property type="entry name" value="MAOC-LIKE DEHYDRATASE DOMAIN-CONTAINING PROTEIN"/>
    <property type="match status" value="1"/>
</dbReference>
<keyword evidence="4" id="KW-1185">Reference proteome</keyword>